<dbReference type="NCBIfam" id="TIGR00277">
    <property type="entry name" value="HDIG"/>
    <property type="match status" value="1"/>
</dbReference>
<dbReference type="InterPro" id="IPR006674">
    <property type="entry name" value="HD_domain"/>
</dbReference>
<dbReference type="SMART" id="SM00322">
    <property type="entry name" value="KH"/>
    <property type="match status" value="1"/>
</dbReference>
<keyword evidence="2 5" id="KW-0255">Endonuclease</keyword>
<dbReference type="PROSITE" id="PS50084">
    <property type="entry name" value="KH_TYPE_1"/>
    <property type="match status" value="1"/>
</dbReference>
<dbReference type="SUPFAM" id="SSF54791">
    <property type="entry name" value="Eukaryotic type KH-domain (KH-domain type I)"/>
    <property type="match status" value="1"/>
</dbReference>
<dbReference type="InterPro" id="IPR036612">
    <property type="entry name" value="KH_dom_type_1_sf"/>
</dbReference>
<keyword evidence="1 5" id="KW-0540">Nuclease</keyword>
<dbReference type="Pfam" id="PF12072">
    <property type="entry name" value="RNase_Y_N"/>
    <property type="match status" value="1"/>
</dbReference>
<dbReference type="InterPro" id="IPR004088">
    <property type="entry name" value="KH_dom_type_1"/>
</dbReference>
<comment type="similarity">
    <text evidence="5">Belongs to the RNase Y family.</text>
</comment>
<keyword evidence="7" id="KW-0175">Coiled coil</keyword>
<proteinExistence type="inferred from homology"/>
<dbReference type="AlphaFoldDB" id="A0A1V6CCI7"/>
<dbReference type="EMBL" id="MWDQ01000035">
    <property type="protein sequence ID" value="OQB74597.1"/>
    <property type="molecule type" value="Genomic_DNA"/>
</dbReference>
<dbReference type="PANTHER" id="PTHR12826:SF15">
    <property type="entry name" value="RIBONUCLEASE Y"/>
    <property type="match status" value="1"/>
</dbReference>
<feature type="transmembrane region" description="Helical" evidence="5">
    <location>
        <begin position="12"/>
        <end position="30"/>
    </location>
</feature>
<keyword evidence="5" id="KW-1003">Cell membrane</keyword>
<dbReference type="Pfam" id="PF00013">
    <property type="entry name" value="KH_1"/>
    <property type="match status" value="1"/>
</dbReference>
<dbReference type="Gene3D" id="1.10.3210.10">
    <property type="entry name" value="Hypothetical protein af1432"/>
    <property type="match status" value="1"/>
</dbReference>
<keyword evidence="5" id="KW-0472">Membrane</keyword>
<evidence type="ECO:0000256" key="5">
    <source>
        <dbReference type="HAMAP-Rule" id="MF_00335"/>
    </source>
</evidence>
<dbReference type="InterPro" id="IPR003607">
    <property type="entry name" value="HD/PDEase_dom"/>
</dbReference>
<keyword evidence="5" id="KW-0812">Transmembrane</keyword>
<evidence type="ECO:0000313" key="9">
    <source>
        <dbReference type="EMBL" id="OQB74597.1"/>
    </source>
</evidence>
<dbReference type="Proteomes" id="UP000485562">
    <property type="component" value="Unassembled WGS sequence"/>
</dbReference>
<keyword evidence="3 5" id="KW-0378">Hydrolase</keyword>
<dbReference type="InterPro" id="IPR017705">
    <property type="entry name" value="Ribonuclease_Y"/>
</dbReference>
<name>A0A1V6CCI7_UNCT6</name>
<keyword evidence="4 5" id="KW-0694">RNA-binding</keyword>
<dbReference type="CDD" id="cd00077">
    <property type="entry name" value="HDc"/>
    <property type="match status" value="1"/>
</dbReference>
<evidence type="ECO:0000256" key="7">
    <source>
        <dbReference type="SAM" id="Coils"/>
    </source>
</evidence>
<reference evidence="9" key="1">
    <citation type="submission" date="2017-02" db="EMBL/GenBank/DDBJ databases">
        <title>Delving into the versatile metabolic prowess of the omnipresent phylum Bacteroidetes.</title>
        <authorList>
            <person name="Nobu M.K."/>
            <person name="Mei R."/>
            <person name="Narihiro T."/>
            <person name="Kuroda K."/>
            <person name="Liu W.-T."/>
        </authorList>
    </citation>
    <scope>NUCLEOTIDE SEQUENCE</scope>
    <source>
        <strain evidence="9">ADurb.Bin131</strain>
    </source>
</reference>
<dbReference type="InterPro" id="IPR022711">
    <property type="entry name" value="RNase_Y_N"/>
</dbReference>
<evidence type="ECO:0000256" key="4">
    <source>
        <dbReference type="ARBA" id="ARBA00022884"/>
    </source>
</evidence>
<dbReference type="Pfam" id="PF01966">
    <property type="entry name" value="HD"/>
    <property type="match status" value="1"/>
</dbReference>
<comment type="function">
    <text evidence="5">Endoribonuclease that initiates mRNA decay.</text>
</comment>
<dbReference type="InterPro" id="IPR006675">
    <property type="entry name" value="HDIG_dom"/>
</dbReference>
<dbReference type="PANTHER" id="PTHR12826">
    <property type="entry name" value="RIBONUCLEASE Y"/>
    <property type="match status" value="1"/>
</dbReference>
<dbReference type="GO" id="GO:0003723">
    <property type="term" value="F:RNA binding"/>
    <property type="evidence" value="ECO:0007669"/>
    <property type="project" value="UniProtKB-UniRule"/>
</dbReference>
<evidence type="ECO:0000259" key="8">
    <source>
        <dbReference type="PROSITE" id="PS51831"/>
    </source>
</evidence>
<dbReference type="PROSITE" id="PS51831">
    <property type="entry name" value="HD"/>
    <property type="match status" value="1"/>
</dbReference>
<dbReference type="EC" id="3.1.-.-" evidence="5 6"/>
<evidence type="ECO:0000256" key="1">
    <source>
        <dbReference type="ARBA" id="ARBA00022722"/>
    </source>
</evidence>
<dbReference type="NCBIfam" id="TIGR03319">
    <property type="entry name" value="RNase_Y"/>
    <property type="match status" value="1"/>
</dbReference>
<evidence type="ECO:0000256" key="2">
    <source>
        <dbReference type="ARBA" id="ARBA00022759"/>
    </source>
</evidence>
<dbReference type="GO" id="GO:0016787">
    <property type="term" value="F:hydrolase activity"/>
    <property type="evidence" value="ECO:0007669"/>
    <property type="project" value="UniProtKB-KW"/>
</dbReference>
<dbReference type="SMART" id="SM00471">
    <property type="entry name" value="HDc"/>
    <property type="match status" value="1"/>
</dbReference>
<dbReference type="CDD" id="cd22431">
    <property type="entry name" value="KH-I_RNaseY"/>
    <property type="match status" value="1"/>
</dbReference>
<dbReference type="Gene3D" id="3.30.1370.10">
    <property type="entry name" value="K Homology domain, type 1"/>
    <property type="match status" value="1"/>
</dbReference>
<sequence>MVTININSAPIIIPLFIFWGALAILIGYLWRKYIGERTIKAAEERAREIIKEAESVALTKKKELDIQTKETLYRLRSEFEKETRNKRKELQFLERRLNQREVMLEKKVELLEKKEAEIGIREAQISEKEQQIQQKKQEIENIIEQERKKLEQISEMTREQAKETLIKAMEQEARNSSIEIIRKIESEAKEIGNKKAREILISAMQRLASEAATESTISVVSLPNDEIKGRIIGREGRNIRSFESATGVDLIVDDTPQAITISSFNIYRREIARLALEKLIADGRIHPGRIEEVIQKTTQEMEEKLIEDGKNVAFDLGIENLHPELIKLLGRLRYRTSFGQNVLQHAKESAYLAGMIAAELGLNPKIARRAALLHDIGKALDQEIEGSHPEIGGDILRKCGESEEVVDAALNHHKDLDIASPYTVIVQVSDALSATRPGARRDTLESYLRRVEELEKIGSSFKGVDQAYAISAGREIRVIVKPEEISDQQAMLLARDIAKKIEENLKYIGQVKVTVIREKRESEFAR</sequence>
<protein>
    <recommendedName>
        <fullName evidence="5 6">Ribonuclease Y</fullName>
        <shortName evidence="5">RNase Y</shortName>
        <ecNumber evidence="5 6">3.1.-.-</ecNumber>
    </recommendedName>
</protein>
<feature type="domain" description="HD" evidence="8">
    <location>
        <begin position="342"/>
        <end position="435"/>
    </location>
</feature>
<keyword evidence="5" id="KW-1133">Transmembrane helix</keyword>
<evidence type="ECO:0000256" key="6">
    <source>
        <dbReference type="NCBIfam" id="TIGR03319"/>
    </source>
</evidence>
<dbReference type="HAMAP" id="MF_00335">
    <property type="entry name" value="RNase_Y"/>
    <property type="match status" value="1"/>
</dbReference>
<dbReference type="GO" id="GO:0006402">
    <property type="term" value="P:mRNA catabolic process"/>
    <property type="evidence" value="ECO:0007669"/>
    <property type="project" value="UniProtKB-UniRule"/>
</dbReference>
<dbReference type="GO" id="GO:0005886">
    <property type="term" value="C:plasma membrane"/>
    <property type="evidence" value="ECO:0007669"/>
    <property type="project" value="UniProtKB-SubCell"/>
</dbReference>
<dbReference type="SUPFAM" id="SSF109604">
    <property type="entry name" value="HD-domain/PDEase-like"/>
    <property type="match status" value="1"/>
</dbReference>
<dbReference type="InterPro" id="IPR004087">
    <property type="entry name" value="KH_dom"/>
</dbReference>
<comment type="subcellular location">
    <subcellularLocation>
        <location evidence="5">Cell membrane</location>
        <topology evidence="5">Single-pass membrane protein</topology>
    </subcellularLocation>
</comment>
<feature type="coiled-coil region" evidence="7">
    <location>
        <begin position="39"/>
        <end position="163"/>
    </location>
</feature>
<dbReference type="GO" id="GO:0004521">
    <property type="term" value="F:RNA endonuclease activity"/>
    <property type="evidence" value="ECO:0007669"/>
    <property type="project" value="UniProtKB-UniRule"/>
</dbReference>
<gene>
    <name evidence="5 9" type="primary">rny</name>
    <name evidence="9" type="ORF">BWX89_00438</name>
</gene>
<organism evidence="9">
    <name type="scientific">candidate division TA06 bacterium ADurb.Bin131</name>
    <dbReference type="NCBI Taxonomy" id="1852827"/>
    <lineage>
        <taxon>Bacteria</taxon>
        <taxon>Bacteria division TA06</taxon>
    </lineage>
</organism>
<accession>A0A1V6CCI7</accession>
<comment type="caution">
    <text evidence="9">The sequence shown here is derived from an EMBL/GenBank/DDBJ whole genome shotgun (WGS) entry which is preliminary data.</text>
</comment>
<evidence type="ECO:0000256" key="3">
    <source>
        <dbReference type="ARBA" id="ARBA00022801"/>
    </source>
</evidence>